<dbReference type="Proteomes" id="UP001153954">
    <property type="component" value="Unassembled WGS sequence"/>
</dbReference>
<dbReference type="InterPro" id="IPR011335">
    <property type="entry name" value="Restrct_endonuc-II-like"/>
</dbReference>
<evidence type="ECO:0008006" key="5">
    <source>
        <dbReference type="Google" id="ProtNLM"/>
    </source>
</evidence>
<dbReference type="SUPFAM" id="SSF52980">
    <property type="entry name" value="Restriction endonuclease-like"/>
    <property type="match status" value="1"/>
</dbReference>
<evidence type="ECO:0000259" key="2">
    <source>
        <dbReference type="Pfam" id="PF20700"/>
    </source>
</evidence>
<gene>
    <name evidence="3" type="ORF">EEDITHA_LOCUS11746</name>
</gene>
<dbReference type="CDD" id="cd22343">
    <property type="entry name" value="PDDEXK_lambda_exonuclease-like"/>
    <property type="match status" value="1"/>
</dbReference>
<dbReference type="InterPro" id="IPR019080">
    <property type="entry name" value="YqaJ_viral_recombinase"/>
</dbReference>
<dbReference type="InterPro" id="IPR049012">
    <property type="entry name" value="Mutator_transp_dom"/>
</dbReference>
<dbReference type="PANTHER" id="PTHR46609:SF8">
    <property type="entry name" value="YQAJ VIRAL RECOMBINASE DOMAIN-CONTAINING PROTEIN"/>
    <property type="match status" value="1"/>
</dbReference>
<proteinExistence type="predicted"/>
<organism evidence="3 4">
    <name type="scientific">Euphydryas editha</name>
    <name type="common">Edith's checkerspot</name>
    <dbReference type="NCBI Taxonomy" id="104508"/>
    <lineage>
        <taxon>Eukaryota</taxon>
        <taxon>Metazoa</taxon>
        <taxon>Ecdysozoa</taxon>
        <taxon>Arthropoda</taxon>
        <taxon>Hexapoda</taxon>
        <taxon>Insecta</taxon>
        <taxon>Pterygota</taxon>
        <taxon>Neoptera</taxon>
        <taxon>Endopterygota</taxon>
        <taxon>Lepidoptera</taxon>
        <taxon>Glossata</taxon>
        <taxon>Ditrysia</taxon>
        <taxon>Papilionoidea</taxon>
        <taxon>Nymphalidae</taxon>
        <taxon>Nymphalinae</taxon>
        <taxon>Euphydryas</taxon>
    </lineage>
</organism>
<dbReference type="Pfam" id="PF09588">
    <property type="entry name" value="YqaJ"/>
    <property type="match status" value="1"/>
</dbReference>
<evidence type="ECO:0000313" key="3">
    <source>
        <dbReference type="EMBL" id="CAH2096398.1"/>
    </source>
</evidence>
<feature type="domain" description="Mutator-like transposase" evidence="2">
    <location>
        <begin position="57"/>
        <end position="413"/>
    </location>
</feature>
<dbReference type="Pfam" id="PF20700">
    <property type="entry name" value="Mutator"/>
    <property type="match status" value="1"/>
</dbReference>
<keyword evidence="4" id="KW-1185">Reference proteome</keyword>
<comment type="caution">
    <text evidence="3">The sequence shown here is derived from an EMBL/GenBank/DDBJ whole genome shotgun (WGS) entry which is preliminary data.</text>
</comment>
<feature type="domain" description="YqaJ viral recombinase" evidence="1">
    <location>
        <begin position="596"/>
        <end position="742"/>
    </location>
</feature>
<dbReference type="PANTHER" id="PTHR46609">
    <property type="entry name" value="EXONUCLEASE, PHAGE-TYPE/RECB, C-TERMINAL DOMAIN-CONTAINING PROTEIN"/>
    <property type="match status" value="1"/>
</dbReference>
<dbReference type="InterPro" id="IPR051703">
    <property type="entry name" value="NF-kappa-B_Signaling_Reg"/>
</dbReference>
<accession>A0AAU9UB23</accession>
<name>A0AAU9UB23_EUPED</name>
<dbReference type="EMBL" id="CAKOGL010000016">
    <property type="protein sequence ID" value="CAH2096398.1"/>
    <property type="molecule type" value="Genomic_DNA"/>
</dbReference>
<evidence type="ECO:0000259" key="1">
    <source>
        <dbReference type="Pfam" id="PF09588"/>
    </source>
</evidence>
<dbReference type="AlphaFoldDB" id="A0AAU9UB23"/>
<sequence>MPRIQRFGKKTKKTAHVAVNKTNKTLESNLDVSVGDDEQNEISIEQNCSSKEYNPKGRRIVEIGYLFEQLIQINSHTSLFDCRMEYLIIIKEKKAGLNSTFELLCKMCGEKFTLETVRKDDNKMDINQEVVAGIMSTGAGYAQITTVLAYADIPPISLRLYELTHDQVCQWWEQTAKHCMIEAGKEEVENAKRIGNVTSDGVPMIAVIADACWSKRSYGTNYNASSGAAAIVGQHSKKVLYSGVKNKYCLTCSRSASKRKEPPEHACCKNFSGPSTAMEAAIITEGFKSSLADHGLIYSHLIADGDASTYACIRNARPYENLTVAKVECKNHLLRNYCKALLALSTNTFYHIKGRKLLKEKYLKLRWGVDSSLKYWSGRDIPFTEKVTNIKMDIQNGPYHIFGDHSNCKPYFCKKNNSENFVPEMIAFGLFQKITDLAHRLSLHAYSFTYNVTNNLVESFNARVAKYVGGKRVNYALKRSYSGRCAAAVITFNTSGMLQTYMHRFIFGTDANAQIIQLENRRREMNYKRRNIKKKKTFKNATVRDSHYGEICQKPDMDVHEYNKAKEDFLLSLAMSAEEKQNIERSTVLQSASPVWLETRRKLLTASWFARVCKRRPNTNCATLVKQILYGSDLSNVPSIKHGRNNEHTALQELKTALNLNIQECGLFIDNEFSFLGATPDGKYDDGIVEVKCPSSAFNMEPDEAIKQKKIDFWLYKSNAFIVNKKSKWYYQVQGQLRITGKNICIFAVWTGDGKMKYEFVKRDDQFWKENMEGPLVKFYNNCLLPELVDPRYARSMNLRDHSSHIRTNILTETN</sequence>
<reference evidence="3" key="1">
    <citation type="submission" date="2022-03" db="EMBL/GenBank/DDBJ databases">
        <authorList>
            <person name="Tunstrom K."/>
        </authorList>
    </citation>
    <scope>NUCLEOTIDE SEQUENCE</scope>
</reference>
<dbReference type="Gene3D" id="3.90.320.10">
    <property type="match status" value="1"/>
</dbReference>
<dbReference type="GO" id="GO:0006281">
    <property type="term" value="P:DNA repair"/>
    <property type="evidence" value="ECO:0007669"/>
    <property type="project" value="UniProtKB-ARBA"/>
</dbReference>
<protein>
    <recommendedName>
        <fullName evidence="5">YqaJ viral recombinase domain-containing protein</fullName>
    </recommendedName>
</protein>
<dbReference type="InterPro" id="IPR011604">
    <property type="entry name" value="PDDEXK-like_dom_sf"/>
</dbReference>
<evidence type="ECO:0000313" key="4">
    <source>
        <dbReference type="Proteomes" id="UP001153954"/>
    </source>
</evidence>